<protein>
    <submittedName>
        <fullName evidence="1">Uncharacterized protein</fullName>
    </submittedName>
</protein>
<dbReference type="EMBL" id="HAEF01002539">
    <property type="protein sequence ID" value="SBR39921.1"/>
    <property type="molecule type" value="Transcribed_RNA"/>
</dbReference>
<reference evidence="1" key="1">
    <citation type="submission" date="2016-05" db="EMBL/GenBank/DDBJ databases">
        <authorList>
            <person name="Lavstsen T."/>
            <person name="Jespersen J.S."/>
        </authorList>
    </citation>
    <scope>NUCLEOTIDE SEQUENCE</scope>
    <source>
        <tissue evidence="1">Brain</tissue>
    </source>
</reference>
<gene>
    <name evidence="1" type="primary">Nfu_g_1_016970</name>
</gene>
<name>A0A1A8L6B1_9TELE</name>
<reference evidence="1" key="2">
    <citation type="submission" date="2016-06" db="EMBL/GenBank/DDBJ databases">
        <title>The genome of a short-lived fish provides insights into sex chromosome evolution and the genetic control of aging.</title>
        <authorList>
            <person name="Reichwald K."/>
            <person name="Felder M."/>
            <person name="Petzold A."/>
            <person name="Koch P."/>
            <person name="Groth M."/>
            <person name="Platzer M."/>
        </authorList>
    </citation>
    <scope>NUCLEOTIDE SEQUENCE</scope>
    <source>
        <tissue evidence="1">Brain</tissue>
    </source>
</reference>
<accession>A0A1A8L6B1</accession>
<dbReference type="AlphaFoldDB" id="A0A1A8L6B1"/>
<proteinExistence type="predicted"/>
<sequence length="53" mass="6299">MSRAGVSTPLTKRSFSVCLQERALQLHQVSNQWVYYLRQMENAARRWMIATVW</sequence>
<organism evidence="1">
    <name type="scientific">Nothobranchius pienaari</name>
    <dbReference type="NCBI Taxonomy" id="704102"/>
    <lineage>
        <taxon>Eukaryota</taxon>
        <taxon>Metazoa</taxon>
        <taxon>Chordata</taxon>
        <taxon>Craniata</taxon>
        <taxon>Vertebrata</taxon>
        <taxon>Euteleostomi</taxon>
        <taxon>Actinopterygii</taxon>
        <taxon>Neopterygii</taxon>
        <taxon>Teleostei</taxon>
        <taxon>Neoteleostei</taxon>
        <taxon>Acanthomorphata</taxon>
        <taxon>Ovalentaria</taxon>
        <taxon>Atherinomorphae</taxon>
        <taxon>Cyprinodontiformes</taxon>
        <taxon>Nothobranchiidae</taxon>
        <taxon>Nothobranchius</taxon>
    </lineage>
</organism>
<evidence type="ECO:0000313" key="1">
    <source>
        <dbReference type="EMBL" id="SBR39921.1"/>
    </source>
</evidence>